<organism evidence="1 2">
    <name type="scientific">Glossina palpalis gambiensis</name>
    <dbReference type="NCBI Taxonomy" id="67801"/>
    <lineage>
        <taxon>Eukaryota</taxon>
        <taxon>Metazoa</taxon>
        <taxon>Ecdysozoa</taxon>
        <taxon>Arthropoda</taxon>
        <taxon>Hexapoda</taxon>
        <taxon>Insecta</taxon>
        <taxon>Pterygota</taxon>
        <taxon>Neoptera</taxon>
        <taxon>Endopterygota</taxon>
        <taxon>Diptera</taxon>
        <taxon>Brachycera</taxon>
        <taxon>Muscomorpha</taxon>
        <taxon>Hippoboscoidea</taxon>
        <taxon>Glossinidae</taxon>
        <taxon>Glossina</taxon>
    </lineage>
</organism>
<evidence type="ECO:0000313" key="1">
    <source>
        <dbReference type="EnsemblMetazoa" id="GPPI028247-PA"/>
    </source>
</evidence>
<keyword evidence="2" id="KW-1185">Reference proteome</keyword>
<dbReference type="EMBL" id="JXJN01013366">
    <property type="status" value="NOT_ANNOTATED_CDS"/>
    <property type="molecule type" value="Genomic_DNA"/>
</dbReference>
<protein>
    <submittedName>
        <fullName evidence="1">Uncharacterized protein</fullName>
    </submittedName>
</protein>
<name>A0A1B0BFC8_9MUSC</name>
<evidence type="ECO:0000313" key="2">
    <source>
        <dbReference type="Proteomes" id="UP000092460"/>
    </source>
</evidence>
<accession>A0A1B0BFC8</accession>
<dbReference type="VEuPathDB" id="VectorBase:GPPI028247"/>
<dbReference type="Proteomes" id="UP000092460">
    <property type="component" value="Unassembled WGS sequence"/>
</dbReference>
<sequence length="62" mass="7221">MTIDEQLLGFDGTDKINEYFVPALDEARREQDLDEPETKIEAYVQRLVENIEEDRTIMDTTG</sequence>
<dbReference type="AlphaFoldDB" id="A0A1B0BFC8"/>
<proteinExistence type="predicted"/>
<reference evidence="2" key="1">
    <citation type="submission" date="2015-01" db="EMBL/GenBank/DDBJ databases">
        <authorList>
            <person name="Aksoy S."/>
            <person name="Warren W."/>
            <person name="Wilson R.K."/>
        </authorList>
    </citation>
    <scope>NUCLEOTIDE SEQUENCE [LARGE SCALE GENOMIC DNA]</scope>
    <source>
        <strain evidence="2">IAEA</strain>
    </source>
</reference>
<dbReference type="EnsemblMetazoa" id="GPPI028247-RA">
    <property type="protein sequence ID" value="GPPI028247-PA"/>
    <property type="gene ID" value="GPPI028247"/>
</dbReference>
<reference evidence="1" key="2">
    <citation type="submission" date="2020-05" db="UniProtKB">
        <authorList>
            <consortium name="EnsemblMetazoa"/>
        </authorList>
    </citation>
    <scope>IDENTIFICATION</scope>
    <source>
        <strain evidence="1">IAEA</strain>
    </source>
</reference>